<evidence type="ECO:0008006" key="3">
    <source>
        <dbReference type="Google" id="ProtNLM"/>
    </source>
</evidence>
<keyword evidence="1" id="KW-0732">Signal</keyword>
<dbReference type="EMBL" id="DTGR01000012">
    <property type="protein sequence ID" value="HHS28170.1"/>
    <property type="molecule type" value="Genomic_DNA"/>
</dbReference>
<reference evidence="2" key="1">
    <citation type="journal article" date="2020" name="mSystems">
        <title>Genome- and Community-Level Interaction Insights into Carbon Utilization and Element Cycling Functions of Hydrothermarchaeota in Hydrothermal Sediment.</title>
        <authorList>
            <person name="Zhou Z."/>
            <person name="Liu Y."/>
            <person name="Xu W."/>
            <person name="Pan J."/>
            <person name="Luo Z.H."/>
            <person name="Li M."/>
        </authorList>
    </citation>
    <scope>NUCLEOTIDE SEQUENCE [LARGE SCALE GENOMIC DNA]</scope>
    <source>
        <strain evidence="2">SpSt-767</strain>
    </source>
</reference>
<organism evidence="2">
    <name type="scientific">Desulfobacca acetoxidans</name>
    <dbReference type="NCBI Taxonomy" id="60893"/>
    <lineage>
        <taxon>Bacteria</taxon>
        <taxon>Pseudomonadati</taxon>
        <taxon>Thermodesulfobacteriota</taxon>
        <taxon>Desulfobaccia</taxon>
        <taxon>Desulfobaccales</taxon>
        <taxon>Desulfobaccaceae</taxon>
        <taxon>Desulfobacca</taxon>
    </lineage>
</organism>
<feature type="signal peptide" evidence="1">
    <location>
        <begin position="1"/>
        <end position="20"/>
    </location>
</feature>
<sequence length="93" mass="10038">MKRLLVLTAVFLLVSSPAFGATVKSYQVTGPVTALTDDTITVKKGKDLWEIARTPDTKVTGDLKVGDKVTIEYKMTATKVEVKEAGKAPAKKK</sequence>
<evidence type="ECO:0000313" key="2">
    <source>
        <dbReference type="EMBL" id="HHS28170.1"/>
    </source>
</evidence>
<comment type="caution">
    <text evidence="2">The sequence shown here is derived from an EMBL/GenBank/DDBJ whole genome shotgun (WGS) entry which is preliminary data.</text>
</comment>
<proteinExistence type="predicted"/>
<name>A0A7V6A117_9BACT</name>
<accession>A0A7V6A117</accession>
<dbReference type="AlphaFoldDB" id="A0A7V6A117"/>
<feature type="chain" id="PRO_5030644370" description="DUF5666 domain-containing protein" evidence="1">
    <location>
        <begin position="21"/>
        <end position="93"/>
    </location>
</feature>
<protein>
    <recommendedName>
        <fullName evidence="3">DUF5666 domain-containing protein</fullName>
    </recommendedName>
</protein>
<evidence type="ECO:0000256" key="1">
    <source>
        <dbReference type="SAM" id="SignalP"/>
    </source>
</evidence>
<gene>
    <name evidence="2" type="ORF">ENV52_00510</name>
</gene>